<dbReference type="PANTHER" id="PTHR42887">
    <property type="entry name" value="OS12G0638800 PROTEIN"/>
    <property type="match status" value="1"/>
</dbReference>
<dbReference type="Gene3D" id="3.50.50.60">
    <property type="entry name" value="FAD/NAD(P)-binding domain"/>
    <property type="match status" value="1"/>
</dbReference>
<dbReference type="PANTHER" id="PTHR42887:SF2">
    <property type="entry name" value="OS12G0638800 PROTEIN"/>
    <property type="match status" value="1"/>
</dbReference>
<organism evidence="6 7">
    <name type="scientific">Arcobacter arenosus</name>
    <dbReference type="NCBI Taxonomy" id="2576037"/>
    <lineage>
        <taxon>Bacteria</taxon>
        <taxon>Pseudomonadati</taxon>
        <taxon>Campylobacterota</taxon>
        <taxon>Epsilonproteobacteria</taxon>
        <taxon>Campylobacterales</taxon>
        <taxon>Arcobacteraceae</taxon>
        <taxon>Arcobacter</taxon>
    </lineage>
</organism>
<dbReference type="InterPro" id="IPR004792">
    <property type="entry name" value="BaiN-like"/>
</dbReference>
<name>A0A5R8XZL0_9BACT</name>
<dbReference type="Pfam" id="PF03486">
    <property type="entry name" value="HI0933_like"/>
    <property type="match status" value="1"/>
</dbReference>
<dbReference type="PRINTS" id="PR00368">
    <property type="entry name" value="FADPNR"/>
</dbReference>
<dbReference type="NCBIfam" id="TIGR00275">
    <property type="entry name" value="aminoacetone oxidase family FAD-binding enzyme"/>
    <property type="match status" value="1"/>
</dbReference>
<comment type="cofactor">
    <cofactor evidence="1">
        <name>FAD</name>
        <dbReference type="ChEBI" id="CHEBI:57692"/>
    </cofactor>
</comment>
<dbReference type="Gene3D" id="2.40.30.10">
    <property type="entry name" value="Translation factors"/>
    <property type="match status" value="1"/>
</dbReference>
<evidence type="ECO:0000313" key="6">
    <source>
        <dbReference type="EMBL" id="TLP36879.1"/>
    </source>
</evidence>
<evidence type="ECO:0000313" key="7">
    <source>
        <dbReference type="Proteomes" id="UP000308901"/>
    </source>
</evidence>
<evidence type="ECO:0000256" key="3">
    <source>
        <dbReference type="ARBA" id="ARBA00022827"/>
    </source>
</evidence>
<keyword evidence="3" id="KW-0274">FAD</keyword>
<evidence type="ECO:0000256" key="1">
    <source>
        <dbReference type="ARBA" id="ARBA00001974"/>
    </source>
</evidence>
<dbReference type="AlphaFoldDB" id="A0A5R8XZL0"/>
<evidence type="ECO:0000256" key="2">
    <source>
        <dbReference type="ARBA" id="ARBA00022630"/>
    </source>
</evidence>
<dbReference type="PRINTS" id="PR00411">
    <property type="entry name" value="PNDRDTASEI"/>
</dbReference>
<dbReference type="EMBL" id="VANU01000005">
    <property type="protein sequence ID" value="TLP36879.1"/>
    <property type="molecule type" value="Genomic_DNA"/>
</dbReference>
<dbReference type="RefSeq" id="WP_138153134.1">
    <property type="nucleotide sequence ID" value="NZ_VANU01000005.1"/>
</dbReference>
<dbReference type="Pfam" id="PF22780">
    <property type="entry name" value="HI0933_like_1st"/>
    <property type="match status" value="1"/>
</dbReference>
<dbReference type="InterPro" id="IPR055178">
    <property type="entry name" value="RsdA/BaiN/AoA(So)-like_dom"/>
</dbReference>
<dbReference type="OrthoDB" id="9773233at2"/>
<proteinExistence type="predicted"/>
<dbReference type="SUPFAM" id="SSF160996">
    <property type="entry name" value="HI0933 insert domain-like"/>
    <property type="match status" value="1"/>
</dbReference>
<dbReference type="Proteomes" id="UP000308901">
    <property type="component" value="Unassembled WGS sequence"/>
</dbReference>
<keyword evidence="2" id="KW-0285">Flavoprotein</keyword>
<dbReference type="InterPro" id="IPR057661">
    <property type="entry name" value="RsdA/BaiN/AoA(So)_Rossmann"/>
</dbReference>
<comment type="caution">
    <text evidence="6">The sequence shown here is derived from an EMBL/GenBank/DDBJ whole genome shotgun (WGS) entry which is preliminary data.</text>
</comment>
<evidence type="ECO:0000259" key="4">
    <source>
        <dbReference type="Pfam" id="PF03486"/>
    </source>
</evidence>
<reference evidence="6 7" key="1">
    <citation type="submission" date="2019-05" db="EMBL/GenBank/DDBJ databases">
        <title>Arcobacter sp. nov., isolated from sea sediment.</title>
        <authorList>
            <person name="Kim W."/>
        </authorList>
    </citation>
    <scope>NUCLEOTIDE SEQUENCE [LARGE SCALE GENOMIC DNA]</scope>
    <source>
        <strain evidence="6 7">CAU 1517</strain>
    </source>
</reference>
<evidence type="ECO:0000259" key="5">
    <source>
        <dbReference type="Pfam" id="PF22780"/>
    </source>
</evidence>
<dbReference type="Gene3D" id="1.10.8.260">
    <property type="entry name" value="HI0933 insert domain-like"/>
    <property type="match status" value="1"/>
</dbReference>
<feature type="domain" description="RsdA/BaiN/AoA(So)-like insert" evidence="5">
    <location>
        <begin position="195"/>
        <end position="352"/>
    </location>
</feature>
<accession>A0A5R8XZL0</accession>
<keyword evidence="7" id="KW-1185">Reference proteome</keyword>
<protein>
    <submittedName>
        <fullName evidence="6">NAD(P)/FAD-dependent oxidoreductase</fullName>
    </submittedName>
</protein>
<feature type="domain" description="RsdA/BaiN/AoA(So)-like Rossmann fold-like" evidence="4">
    <location>
        <begin position="7"/>
        <end position="406"/>
    </location>
</feature>
<dbReference type="InterPro" id="IPR023166">
    <property type="entry name" value="BaiN-like_dom_sf"/>
</dbReference>
<dbReference type="InterPro" id="IPR036188">
    <property type="entry name" value="FAD/NAD-bd_sf"/>
</dbReference>
<dbReference type="SUPFAM" id="SSF51905">
    <property type="entry name" value="FAD/NAD(P)-binding domain"/>
    <property type="match status" value="1"/>
</dbReference>
<gene>
    <name evidence="6" type="ORF">FDK22_11560</name>
</gene>
<sequence>MKNKQYDLIVIGSGAAGMISAIVAARDGKKVLLCEQQNKLGPKLKATGGGKCNLTNTLSNEEFMNRFGKNGRFMQDALNDFNYQDLISFLNNIGVETHIPDGFRVFPISHNSGTIIKALEDELYNQNVEVKNNTKVEDLICENETIKGVKTATDNFFAPNVIVATGGLGFSMLGANGDGFDFAKSLGHKITQLYPAMLPLITKEKWVANCKADTIAKAIIKIDLKKAKNLKAVGDLIFTPKGIRGPVVLDFSREITPFLEKYGEVPLLINMIKGMNEDDVFKHIKTHPEKNIEDVLTLLLPNSVVKELCLLVDADLAKKFKDLNGQIREKLVKILVNTPLTVIDHVGFEKAMITRGGVTLKEINPKTMQSKIIDGLYFCGEVMDLDGPCGGYNLQWSFASGNLAGKLLK</sequence>